<evidence type="ECO:0000313" key="4">
    <source>
        <dbReference type="Proteomes" id="UP001224775"/>
    </source>
</evidence>
<organism evidence="3 4">
    <name type="scientific">Skeletonema marinoi</name>
    <dbReference type="NCBI Taxonomy" id="267567"/>
    <lineage>
        <taxon>Eukaryota</taxon>
        <taxon>Sar</taxon>
        <taxon>Stramenopiles</taxon>
        <taxon>Ochrophyta</taxon>
        <taxon>Bacillariophyta</taxon>
        <taxon>Coscinodiscophyceae</taxon>
        <taxon>Thalassiosirophycidae</taxon>
        <taxon>Thalassiosirales</taxon>
        <taxon>Skeletonemataceae</taxon>
        <taxon>Skeletonema</taxon>
        <taxon>Skeletonema marinoi-dohrnii complex</taxon>
    </lineage>
</organism>
<dbReference type="Proteomes" id="UP001224775">
    <property type="component" value="Unassembled WGS sequence"/>
</dbReference>
<reference evidence="3" key="1">
    <citation type="submission" date="2023-06" db="EMBL/GenBank/DDBJ databases">
        <title>Survivors Of The Sea: Transcriptome response of Skeletonema marinoi to long-term dormancy.</title>
        <authorList>
            <person name="Pinder M.I.M."/>
            <person name="Kourtchenko O."/>
            <person name="Robertson E.K."/>
            <person name="Larsson T."/>
            <person name="Maumus F."/>
            <person name="Osuna-Cruz C.M."/>
            <person name="Vancaester E."/>
            <person name="Stenow R."/>
            <person name="Vandepoele K."/>
            <person name="Ploug H."/>
            <person name="Bruchert V."/>
            <person name="Godhe A."/>
            <person name="Topel M."/>
        </authorList>
    </citation>
    <scope>NUCLEOTIDE SEQUENCE</scope>
    <source>
        <strain evidence="3">R05AC</strain>
    </source>
</reference>
<comment type="caution">
    <text evidence="3">The sequence shown here is derived from an EMBL/GenBank/DDBJ whole genome shotgun (WGS) entry which is preliminary data.</text>
</comment>
<feature type="region of interest" description="Disordered" evidence="2">
    <location>
        <begin position="223"/>
        <end position="276"/>
    </location>
</feature>
<proteinExistence type="predicted"/>
<protein>
    <submittedName>
        <fullName evidence="3">Uncharacterized protein</fullName>
    </submittedName>
</protein>
<dbReference type="EMBL" id="JATAAI010000026">
    <property type="protein sequence ID" value="KAK1737075.1"/>
    <property type="molecule type" value="Genomic_DNA"/>
</dbReference>
<feature type="compositionally biased region" description="Polar residues" evidence="2">
    <location>
        <begin position="81"/>
        <end position="90"/>
    </location>
</feature>
<gene>
    <name evidence="3" type="ORF">QTG54_011942</name>
</gene>
<feature type="region of interest" description="Disordered" evidence="2">
    <location>
        <begin position="298"/>
        <end position="320"/>
    </location>
</feature>
<feature type="compositionally biased region" description="Acidic residues" evidence="2">
    <location>
        <begin position="228"/>
        <end position="252"/>
    </location>
</feature>
<feature type="compositionally biased region" description="Polar residues" evidence="2">
    <location>
        <begin position="30"/>
        <end position="47"/>
    </location>
</feature>
<evidence type="ECO:0000256" key="1">
    <source>
        <dbReference type="SAM" id="Coils"/>
    </source>
</evidence>
<sequence length="618" mass="70124">MGNCIHKSSSHLSPSGSGDERCLISPSKKAPSTSNSSVATTACVSPISTASASSHRPRSPSSSPDRLDTLVSSVAVGSPMSDDTINNSADSLDHQRIEGQQRLRDLVVTGAEAGEIDWKSIIKLAEDLHKKEQQQLRSSSSSVLSKGGNRTNISRNQAFFERRRKKKDLARRKKMESVGSFSVNLLMHDADEYRAIKGQQNSSVDSVSEPTDRSCAIECASPTTVEREPDENELQGSESEDEIDVFEDDDTESMSSSKAPIPTRHSRPTPTTTMNKPQFIVEGSFMAATTLFDLPKINDEDEEDSSSSSSSNSSTASDTFGRSFNNDGLVTIHEDSSPLTPAYLLPNSSFYQPSFFSINGTFCSANPILYQMNEVQESAIADFLQILEEHRKNCEQQGKYAEAEVAKTRLDEIKSHEANRRRESMKAQQTKERLGMEEAHMLEYQQFTSKWEKRCKDYDDQSESQLNAMRERHLEELKEFQQKLLQRQQKPKYSPQLLTYRKTEEHLARAKNYAQAHKIKEKADRLQAKETEQWNKMKQKELFQKEGQFKNCKRQELGALQKRINAGREEQLQRRAFELERLIQRYRNVKKALAHEQLLQCQLQEDPERTQAEKLQKC</sequence>
<name>A0AAD8Y1G1_9STRA</name>
<feature type="region of interest" description="Disordered" evidence="2">
    <location>
        <begin position="1"/>
        <end position="93"/>
    </location>
</feature>
<dbReference type="PANTHER" id="PTHR47026:SF2">
    <property type="entry name" value="FLAGELLAR ASSOCIATED PROTEIN"/>
    <property type="match status" value="1"/>
</dbReference>
<evidence type="ECO:0000256" key="2">
    <source>
        <dbReference type="SAM" id="MobiDB-lite"/>
    </source>
</evidence>
<dbReference type="PANTHER" id="PTHR47026">
    <property type="entry name" value="PIGMENTOSA GTPASE REGULATOR-LIKE PROTEIN, PUTATIVE-RELATED"/>
    <property type="match status" value="1"/>
</dbReference>
<accession>A0AAD8Y1G1</accession>
<keyword evidence="1" id="KW-0175">Coiled coil</keyword>
<dbReference type="AlphaFoldDB" id="A0AAD8Y1G1"/>
<feature type="compositionally biased region" description="Low complexity" evidence="2">
    <location>
        <begin position="260"/>
        <end position="273"/>
    </location>
</feature>
<feature type="compositionally biased region" description="Low complexity" evidence="2">
    <location>
        <begin position="48"/>
        <end position="64"/>
    </location>
</feature>
<evidence type="ECO:0000313" key="3">
    <source>
        <dbReference type="EMBL" id="KAK1737075.1"/>
    </source>
</evidence>
<keyword evidence="4" id="KW-1185">Reference proteome</keyword>
<feature type="coiled-coil region" evidence="1">
    <location>
        <begin position="463"/>
        <end position="490"/>
    </location>
</feature>